<evidence type="ECO:0000256" key="12">
    <source>
        <dbReference type="ARBA" id="ARBA00022958"/>
    </source>
</evidence>
<keyword evidence="16" id="KW-0479">Metal-binding</keyword>
<dbReference type="GO" id="GO:0005524">
    <property type="term" value="F:ATP binding"/>
    <property type="evidence" value="ECO:0007669"/>
    <property type="project" value="UniProtKB-UniRule"/>
</dbReference>
<dbReference type="OrthoDB" id="9804707at2"/>
<dbReference type="AlphaFoldDB" id="A0A150XG67"/>
<evidence type="ECO:0000256" key="10">
    <source>
        <dbReference type="ARBA" id="ARBA00022777"/>
    </source>
</evidence>
<comment type="subcellular location">
    <subcellularLocation>
        <location evidence="3 16">Cytoplasm</location>
    </subcellularLocation>
</comment>
<comment type="caution">
    <text evidence="17">The sequence shown here is derived from an EMBL/GenBank/DDBJ whole genome shotgun (WGS) entry which is preliminary data.</text>
</comment>
<keyword evidence="7 16" id="KW-0963">Cytoplasm</keyword>
<evidence type="ECO:0000256" key="8">
    <source>
        <dbReference type="ARBA" id="ARBA00022679"/>
    </source>
</evidence>
<dbReference type="PANTHER" id="PTHR34265">
    <property type="entry name" value="TYPE III PANTOTHENATE KINASE"/>
    <property type="match status" value="1"/>
</dbReference>
<feature type="active site" description="Proton acceptor" evidence="16">
    <location>
        <position position="109"/>
    </location>
</feature>
<reference evidence="17 18" key="1">
    <citation type="submission" date="2016-01" db="EMBL/GenBank/DDBJ databases">
        <title>Genome sequencing of Roseivirga spongicola UST030701-084.</title>
        <authorList>
            <person name="Selvaratnam C."/>
            <person name="Thevarajoo S."/>
            <person name="Goh K.M."/>
            <person name="Ee R."/>
            <person name="Chan K.-G."/>
            <person name="Chong C.S."/>
        </authorList>
    </citation>
    <scope>NUCLEOTIDE SEQUENCE [LARGE SCALE GENOMIC DNA]</scope>
    <source>
        <strain evidence="17 18">UST030701-084</strain>
    </source>
</reference>
<evidence type="ECO:0000256" key="4">
    <source>
        <dbReference type="ARBA" id="ARBA00005225"/>
    </source>
</evidence>
<feature type="binding site" evidence="16">
    <location>
        <position position="129"/>
    </location>
    <ligand>
        <name>K(+)</name>
        <dbReference type="ChEBI" id="CHEBI:29103"/>
    </ligand>
</feature>
<gene>
    <name evidence="16" type="primary">coaX</name>
    <name evidence="17" type="ORF">AWW68_02760</name>
</gene>
<evidence type="ECO:0000256" key="14">
    <source>
        <dbReference type="ARBA" id="ARBA00038036"/>
    </source>
</evidence>
<evidence type="ECO:0000256" key="16">
    <source>
        <dbReference type="HAMAP-Rule" id="MF_01274"/>
    </source>
</evidence>
<comment type="subunit">
    <text evidence="5 16">Homodimer.</text>
</comment>
<dbReference type="GO" id="GO:0004594">
    <property type="term" value="F:pantothenate kinase activity"/>
    <property type="evidence" value="ECO:0007669"/>
    <property type="project" value="UniProtKB-UniRule"/>
</dbReference>
<dbReference type="GO" id="GO:0046872">
    <property type="term" value="F:metal ion binding"/>
    <property type="evidence" value="ECO:0007669"/>
    <property type="project" value="UniProtKB-KW"/>
</dbReference>
<dbReference type="EC" id="2.7.1.33" evidence="6 16"/>
<dbReference type="Pfam" id="PF03309">
    <property type="entry name" value="Pan_kinase"/>
    <property type="match status" value="1"/>
</dbReference>
<organism evidence="17 18">
    <name type="scientific">Roseivirga spongicola</name>
    <dbReference type="NCBI Taxonomy" id="333140"/>
    <lineage>
        <taxon>Bacteria</taxon>
        <taxon>Pseudomonadati</taxon>
        <taxon>Bacteroidota</taxon>
        <taxon>Cytophagia</taxon>
        <taxon>Cytophagales</taxon>
        <taxon>Roseivirgaceae</taxon>
        <taxon>Roseivirga</taxon>
    </lineage>
</organism>
<evidence type="ECO:0000313" key="17">
    <source>
        <dbReference type="EMBL" id="KYG77708.1"/>
    </source>
</evidence>
<evidence type="ECO:0000256" key="2">
    <source>
        <dbReference type="ARBA" id="ARBA00001958"/>
    </source>
</evidence>
<keyword evidence="9 16" id="KW-0547">Nucleotide-binding</keyword>
<protein>
    <recommendedName>
        <fullName evidence="15 16">Type III pantothenate kinase</fullName>
        <ecNumber evidence="6 16">2.7.1.33</ecNumber>
    </recommendedName>
    <alternativeName>
        <fullName evidence="16">PanK-III</fullName>
    </alternativeName>
    <alternativeName>
        <fullName evidence="16">Pantothenic acid kinase</fullName>
    </alternativeName>
</protein>
<feature type="binding site" evidence="16">
    <location>
        <begin position="6"/>
        <end position="13"/>
    </location>
    <ligand>
        <name>ATP</name>
        <dbReference type="ChEBI" id="CHEBI:30616"/>
    </ligand>
</feature>
<dbReference type="Proteomes" id="UP000075606">
    <property type="component" value="Unassembled WGS sequence"/>
</dbReference>
<dbReference type="GO" id="GO:0005737">
    <property type="term" value="C:cytoplasm"/>
    <property type="evidence" value="ECO:0007669"/>
    <property type="project" value="UniProtKB-SubCell"/>
</dbReference>
<evidence type="ECO:0000256" key="15">
    <source>
        <dbReference type="ARBA" id="ARBA00040883"/>
    </source>
</evidence>
<evidence type="ECO:0000256" key="7">
    <source>
        <dbReference type="ARBA" id="ARBA00022490"/>
    </source>
</evidence>
<dbReference type="SUPFAM" id="SSF53067">
    <property type="entry name" value="Actin-like ATPase domain"/>
    <property type="match status" value="2"/>
</dbReference>
<evidence type="ECO:0000256" key="9">
    <source>
        <dbReference type="ARBA" id="ARBA00022741"/>
    </source>
</evidence>
<sequence>MLLAIDAGNTNIVFGVYKDGEWIHEWRFNTLPVKDKVEYEMFLRLNFLEANLKLEDVDGIVISSVVPQLNDILSDFSRPLINKEPLFIGPKIYDKLPVRTKRPYQIGTDLVSNAVAGYSLYKEDIIIVDFGTALTFTIVGEDGLIQGVNIAPGLRTAIKALVGNTAQLPEVPLELPESVLGADTIHAIQSGVLWGYVSMVEGMLDKIHAELGKKTKVVATGGLSSVLHPLHKRFDEVKRHLTLDGLRLIHEIVNNG</sequence>
<keyword evidence="13 16" id="KW-0173">Coenzyme A biosynthesis</keyword>
<comment type="cofactor">
    <cofactor evidence="16">
        <name>NH4(+)</name>
        <dbReference type="ChEBI" id="CHEBI:28938"/>
    </cofactor>
    <cofactor evidence="16">
        <name>K(+)</name>
        <dbReference type="ChEBI" id="CHEBI:29103"/>
    </cofactor>
    <text evidence="16">A monovalent cation. Ammonium or potassium.</text>
</comment>
<comment type="similarity">
    <text evidence="14 16">Belongs to the type III pantothenate kinase family.</text>
</comment>
<dbReference type="RefSeq" id="WP_068216340.1">
    <property type="nucleotide sequence ID" value="NZ_CP139724.1"/>
</dbReference>
<evidence type="ECO:0000256" key="6">
    <source>
        <dbReference type="ARBA" id="ARBA00012102"/>
    </source>
</evidence>
<feature type="binding site" evidence="16">
    <location>
        <position position="184"/>
    </location>
    <ligand>
        <name>substrate</name>
    </ligand>
</feature>
<keyword evidence="12 16" id="KW-0630">Potassium</keyword>
<dbReference type="UniPathway" id="UPA00241">
    <property type="reaction ID" value="UER00352"/>
</dbReference>
<dbReference type="PANTHER" id="PTHR34265:SF1">
    <property type="entry name" value="TYPE III PANTOTHENATE KINASE"/>
    <property type="match status" value="1"/>
</dbReference>
<dbReference type="InterPro" id="IPR004619">
    <property type="entry name" value="Type_III_PanK"/>
</dbReference>
<evidence type="ECO:0000256" key="5">
    <source>
        <dbReference type="ARBA" id="ARBA00011738"/>
    </source>
</evidence>
<evidence type="ECO:0000256" key="3">
    <source>
        <dbReference type="ARBA" id="ARBA00004496"/>
    </source>
</evidence>
<dbReference type="NCBIfam" id="TIGR00671">
    <property type="entry name" value="baf"/>
    <property type="match status" value="1"/>
</dbReference>
<comment type="pathway">
    <text evidence="4 16">Cofactor biosynthesis; coenzyme A biosynthesis; CoA from (R)-pantothenate: step 1/5.</text>
</comment>
<dbReference type="CDD" id="cd24015">
    <property type="entry name" value="ASKHA_NBD_PanK-III"/>
    <property type="match status" value="1"/>
</dbReference>
<evidence type="ECO:0000256" key="13">
    <source>
        <dbReference type="ARBA" id="ARBA00022993"/>
    </source>
</evidence>
<keyword evidence="11 16" id="KW-0067">ATP-binding</keyword>
<dbReference type="STRING" id="333140.AWW68_02760"/>
<evidence type="ECO:0000313" key="18">
    <source>
        <dbReference type="Proteomes" id="UP000075606"/>
    </source>
</evidence>
<proteinExistence type="inferred from homology"/>
<dbReference type="NCBIfam" id="NF009855">
    <property type="entry name" value="PRK13321.1"/>
    <property type="match status" value="1"/>
</dbReference>
<dbReference type="EMBL" id="LRPC01000001">
    <property type="protein sequence ID" value="KYG77708.1"/>
    <property type="molecule type" value="Genomic_DNA"/>
</dbReference>
<dbReference type="Gene3D" id="3.30.420.40">
    <property type="match status" value="2"/>
</dbReference>
<evidence type="ECO:0000256" key="11">
    <source>
        <dbReference type="ARBA" id="ARBA00022840"/>
    </source>
</evidence>
<keyword evidence="18" id="KW-1185">Reference proteome</keyword>
<evidence type="ECO:0000256" key="1">
    <source>
        <dbReference type="ARBA" id="ARBA00001206"/>
    </source>
</evidence>
<comment type="caution">
    <text evidence="16">Lacks conserved residue(s) required for the propagation of feature annotation.</text>
</comment>
<name>A0A150XG67_9BACT</name>
<feature type="binding site" evidence="16">
    <location>
        <position position="132"/>
    </location>
    <ligand>
        <name>ATP</name>
        <dbReference type="ChEBI" id="CHEBI:30616"/>
    </ligand>
</feature>
<dbReference type="InterPro" id="IPR043129">
    <property type="entry name" value="ATPase_NBD"/>
</dbReference>
<accession>A0A150XG67</accession>
<comment type="catalytic activity">
    <reaction evidence="1 16">
        <text>(R)-pantothenate + ATP = (R)-4'-phosphopantothenate + ADP + H(+)</text>
        <dbReference type="Rhea" id="RHEA:16373"/>
        <dbReference type="ChEBI" id="CHEBI:10986"/>
        <dbReference type="ChEBI" id="CHEBI:15378"/>
        <dbReference type="ChEBI" id="CHEBI:29032"/>
        <dbReference type="ChEBI" id="CHEBI:30616"/>
        <dbReference type="ChEBI" id="CHEBI:456216"/>
        <dbReference type="EC" id="2.7.1.33"/>
    </reaction>
</comment>
<comment type="function">
    <text evidence="16">Catalyzes the phosphorylation of pantothenate (Pan), the first step in CoA biosynthesis.</text>
</comment>
<keyword evidence="8 16" id="KW-0808">Transferase</keyword>
<comment type="cofactor">
    <cofactor evidence="2">
        <name>K(+)</name>
        <dbReference type="ChEBI" id="CHEBI:29103"/>
    </cofactor>
</comment>
<feature type="binding site" evidence="16">
    <location>
        <begin position="107"/>
        <end position="110"/>
    </location>
    <ligand>
        <name>substrate</name>
    </ligand>
</feature>
<dbReference type="GO" id="GO:0015937">
    <property type="term" value="P:coenzyme A biosynthetic process"/>
    <property type="evidence" value="ECO:0007669"/>
    <property type="project" value="UniProtKB-UniRule"/>
</dbReference>
<keyword evidence="10 16" id="KW-0418">Kinase</keyword>
<dbReference type="HAMAP" id="MF_01274">
    <property type="entry name" value="Pantothen_kinase_3"/>
    <property type="match status" value="1"/>
</dbReference>